<dbReference type="AlphaFoldDB" id="A0A0K2UVA1"/>
<accession>A0A0K2UVA1</accession>
<organism evidence="1">
    <name type="scientific">Lepeophtheirus salmonis</name>
    <name type="common">Salmon louse</name>
    <name type="synonym">Caligus salmonis</name>
    <dbReference type="NCBI Taxonomy" id="72036"/>
    <lineage>
        <taxon>Eukaryota</taxon>
        <taxon>Metazoa</taxon>
        <taxon>Ecdysozoa</taxon>
        <taxon>Arthropoda</taxon>
        <taxon>Crustacea</taxon>
        <taxon>Multicrustacea</taxon>
        <taxon>Hexanauplia</taxon>
        <taxon>Copepoda</taxon>
        <taxon>Siphonostomatoida</taxon>
        <taxon>Caligidae</taxon>
        <taxon>Lepeophtheirus</taxon>
    </lineage>
</organism>
<reference evidence="1" key="1">
    <citation type="submission" date="2014-05" db="EMBL/GenBank/DDBJ databases">
        <authorList>
            <person name="Chronopoulou M."/>
        </authorList>
    </citation>
    <scope>NUCLEOTIDE SEQUENCE</scope>
    <source>
        <tissue evidence="1">Whole organism</tissue>
    </source>
</reference>
<evidence type="ECO:0000313" key="1">
    <source>
        <dbReference type="EMBL" id="CDW41621.1"/>
    </source>
</evidence>
<sequence length="59" mass="6550">MAVIPSISNVLSINKCYPPLAKVQCESCYKFIVVHIGNTMCLSSMNIPMCLSRLEINCK</sequence>
<name>A0A0K2UVA1_LEPSM</name>
<proteinExistence type="predicted"/>
<protein>
    <submittedName>
        <fullName evidence="1">Uncharacterized protein</fullName>
    </submittedName>
</protein>
<dbReference type="EMBL" id="HACA01024260">
    <property type="protein sequence ID" value="CDW41621.1"/>
    <property type="molecule type" value="Transcribed_RNA"/>
</dbReference>